<feature type="region of interest" description="Disordered" evidence="1">
    <location>
        <begin position="1"/>
        <end position="65"/>
    </location>
</feature>
<dbReference type="KEGG" id="psic:J4E96_14785"/>
<reference evidence="2" key="1">
    <citation type="submission" date="2021-03" db="EMBL/GenBank/DDBJ databases">
        <title>Pengzhenrongella sicca gen. nov., sp. nov., a new member of suborder Micrococcineae isolated from High-Arctic tundra soil.</title>
        <authorList>
            <person name="Peng F."/>
        </authorList>
    </citation>
    <scope>NUCLEOTIDE SEQUENCE</scope>
    <source>
        <strain evidence="2">LRZ-2</strain>
    </source>
</reference>
<feature type="compositionally biased region" description="Basic and acidic residues" evidence="1">
    <location>
        <begin position="109"/>
        <end position="130"/>
    </location>
</feature>
<dbReference type="AlphaFoldDB" id="A0A8A4ZCK7"/>
<gene>
    <name evidence="2" type="ORF">J4E96_14785</name>
</gene>
<keyword evidence="3" id="KW-1185">Reference proteome</keyword>
<organism evidence="2 3">
    <name type="scientific">Pengzhenrongella sicca</name>
    <dbReference type="NCBI Taxonomy" id="2819238"/>
    <lineage>
        <taxon>Bacteria</taxon>
        <taxon>Bacillati</taxon>
        <taxon>Actinomycetota</taxon>
        <taxon>Actinomycetes</taxon>
        <taxon>Micrococcales</taxon>
        <taxon>Pengzhenrongella</taxon>
    </lineage>
</organism>
<sequence>MNPPDRRDVEPEPATRTAPQVKGAARSPLAVHGDPTLSAPNRAVATGVDGAARTTDPAGARVQRPQVAWIPPTNLPTMVGRELLGRAVEMQTAFARRNWRAPVRIGSAVRDRLDRPHAADPDDGRDRDRGQTAPAVDVADASNGALDGPEPEGLRLG</sequence>
<dbReference type="Proteomes" id="UP000663937">
    <property type="component" value="Chromosome"/>
</dbReference>
<name>A0A8A4ZCK7_9MICO</name>
<accession>A0A8A4ZCK7</accession>
<evidence type="ECO:0000313" key="2">
    <source>
        <dbReference type="EMBL" id="QTE28613.1"/>
    </source>
</evidence>
<protein>
    <submittedName>
        <fullName evidence="2">Uncharacterized protein</fullName>
    </submittedName>
</protein>
<proteinExistence type="predicted"/>
<evidence type="ECO:0000256" key="1">
    <source>
        <dbReference type="SAM" id="MobiDB-lite"/>
    </source>
</evidence>
<feature type="region of interest" description="Disordered" evidence="1">
    <location>
        <begin position="105"/>
        <end position="157"/>
    </location>
</feature>
<dbReference type="RefSeq" id="WP_227422854.1">
    <property type="nucleotide sequence ID" value="NZ_CP071868.1"/>
</dbReference>
<dbReference type="EMBL" id="CP071868">
    <property type="protein sequence ID" value="QTE28613.1"/>
    <property type="molecule type" value="Genomic_DNA"/>
</dbReference>
<feature type="compositionally biased region" description="Basic and acidic residues" evidence="1">
    <location>
        <begin position="1"/>
        <end position="10"/>
    </location>
</feature>
<evidence type="ECO:0000313" key="3">
    <source>
        <dbReference type="Proteomes" id="UP000663937"/>
    </source>
</evidence>